<evidence type="ECO:0000256" key="10">
    <source>
        <dbReference type="ARBA" id="ARBA00049986"/>
    </source>
</evidence>
<evidence type="ECO:0000256" key="3">
    <source>
        <dbReference type="ARBA" id="ARBA00004496"/>
    </source>
</evidence>
<dbReference type="PANTHER" id="PTHR28572">
    <property type="entry name" value="COILED-COIL DOMAIN-CONTAINING PROTEIN 103"/>
    <property type="match status" value="1"/>
</dbReference>
<feature type="region of interest" description="Disordered" evidence="11">
    <location>
        <begin position="69"/>
        <end position="100"/>
    </location>
</feature>
<keyword evidence="8" id="KW-0969">Cilium</keyword>
<evidence type="ECO:0000256" key="9">
    <source>
        <dbReference type="ARBA" id="ARBA00023273"/>
    </source>
</evidence>
<evidence type="ECO:0000256" key="4">
    <source>
        <dbReference type="ARBA" id="ARBA00011738"/>
    </source>
</evidence>
<evidence type="ECO:0000256" key="1">
    <source>
        <dbReference type="ARBA" id="ARBA00004048"/>
    </source>
</evidence>
<dbReference type="PANTHER" id="PTHR28572:SF1">
    <property type="entry name" value="COILED-COIL DOMAIN-CONTAINING PROTEIN 103"/>
    <property type="match status" value="1"/>
</dbReference>
<keyword evidence="9" id="KW-0966">Cell projection</keyword>
<dbReference type="EMBL" id="JAWZYT010004148">
    <property type="protein sequence ID" value="KAK4295105.1"/>
    <property type="molecule type" value="Genomic_DNA"/>
</dbReference>
<keyword evidence="15" id="KW-1185">Reference proteome</keyword>
<evidence type="ECO:0000313" key="14">
    <source>
        <dbReference type="EMBL" id="KAK4295105.1"/>
    </source>
</evidence>
<keyword evidence="6" id="KW-0970">Cilium biogenesis/degradation</keyword>
<sequence length="238" mass="26309">MACGGWEGTVDQGQLEARLRAGLEADRRYTAENAAKLRAIHSAPTYDEFRQLVLGAHLKPLDRNDKNKVRPSIWNSLSSSATKKNSKPPPQDTENSVYPADCHYDINNPPSTTEGLVQLWERLDLAERLELLRILPPEGIEKLAGGLVAGGLLGDAITTLLAFTPAVSDVVMVVNMLQALTVAKRFSLSVSLVCGEERWAWGRLLEKLQLALSERPQDLAELNVTEWTLAQLKLKFNL</sequence>
<feature type="domain" description="RNA-polymerase II-associated protein 3-like C-terminal" evidence="12">
    <location>
        <begin position="109"/>
        <end position="195"/>
    </location>
</feature>
<dbReference type="Proteomes" id="UP001292094">
    <property type="component" value="Unassembled WGS sequence"/>
</dbReference>
<dbReference type="Pfam" id="PF13877">
    <property type="entry name" value="RPAP3_C"/>
    <property type="match status" value="1"/>
</dbReference>
<dbReference type="InterPro" id="IPR031733">
    <property type="entry name" value="Dynein_attach_N"/>
</dbReference>
<evidence type="ECO:0000256" key="6">
    <source>
        <dbReference type="ARBA" id="ARBA00022794"/>
    </source>
</evidence>
<evidence type="ECO:0008006" key="16">
    <source>
        <dbReference type="Google" id="ProtNLM"/>
    </source>
</evidence>
<comment type="caution">
    <text evidence="14">The sequence shown here is derived from an EMBL/GenBank/DDBJ whole genome shotgun (WGS) entry which is preliminary data.</text>
</comment>
<dbReference type="InterPro" id="IPR025986">
    <property type="entry name" value="RPAP3-like_C"/>
</dbReference>
<comment type="subcellular location">
    <subcellularLocation>
        <location evidence="2">Cell projection</location>
        <location evidence="2">Cilium</location>
        <location evidence="2">Flagellum</location>
    </subcellularLocation>
    <subcellularLocation>
        <location evidence="3">Cytoplasm</location>
    </subcellularLocation>
</comment>
<dbReference type="GO" id="GO:0007368">
    <property type="term" value="P:determination of left/right symmetry"/>
    <property type="evidence" value="ECO:0007669"/>
    <property type="project" value="TreeGrafter"/>
</dbReference>
<name>A0AAE1NTW7_9EUCA</name>
<dbReference type="GO" id="GO:0036159">
    <property type="term" value="P:inner dynein arm assembly"/>
    <property type="evidence" value="ECO:0007669"/>
    <property type="project" value="TreeGrafter"/>
</dbReference>
<dbReference type="GO" id="GO:0036157">
    <property type="term" value="C:outer dynein arm"/>
    <property type="evidence" value="ECO:0007669"/>
    <property type="project" value="InterPro"/>
</dbReference>
<dbReference type="InterPro" id="IPR042422">
    <property type="entry name" value="CC103"/>
</dbReference>
<evidence type="ECO:0000256" key="7">
    <source>
        <dbReference type="ARBA" id="ARBA00022846"/>
    </source>
</evidence>
<evidence type="ECO:0000256" key="5">
    <source>
        <dbReference type="ARBA" id="ARBA00022490"/>
    </source>
</evidence>
<comment type="subunit">
    <text evidence="4">Homodimer.</text>
</comment>
<comment type="similarity">
    <text evidence="10">Belongs to the DNAAF19/PR46b family.</text>
</comment>
<keyword evidence="5" id="KW-0963">Cytoplasm</keyword>
<evidence type="ECO:0000256" key="2">
    <source>
        <dbReference type="ARBA" id="ARBA00004230"/>
    </source>
</evidence>
<keyword evidence="7" id="KW-0282">Flagellum</keyword>
<dbReference type="GO" id="GO:0005576">
    <property type="term" value="C:extracellular region"/>
    <property type="evidence" value="ECO:0007669"/>
    <property type="project" value="GOC"/>
</dbReference>
<evidence type="ECO:0000256" key="8">
    <source>
        <dbReference type="ARBA" id="ARBA00023069"/>
    </source>
</evidence>
<accession>A0AAE1NTW7</accession>
<proteinExistence type="inferred from homology"/>
<dbReference type="Pfam" id="PF15867">
    <property type="entry name" value="Dynein_attach_N"/>
    <property type="match status" value="1"/>
</dbReference>
<feature type="compositionally biased region" description="Polar residues" evidence="11">
    <location>
        <begin position="73"/>
        <end position="83"/>
    </location>
</feature>
<evidence type="ECO:0000259" key="12">
    <source>
        <dbReference type="Pfam" id="PF13877"/>
    </source>
</evidence>
<gene>
    <name evidence="14" type="ORF">Pmani_032319</name>
</gene>
<reference evidence="14" key="1">
    <citation type="submission" date="2023-11" db="EMBL/GenBank/DDBJ databases">
        <title>Genome assemblies of two species of porcelain crab, Petrolisthes cinctipes and Petrolisthes manimaculis (Anomura: Porcellanidae).</title>
        <authorList>
            <person name="Angst P."/>
        </authorList>
    </citation>
    <scope>NUCLEOTIDE SEQUENCE</scope>
    <source>
        <strain evidence="14">PB745_02</strain>
        <tissue evidence="14">Gill</tissue>
    </source>
</reference>
<feature type="domain" description="Dynein attachment factor N-terminal" evidence="13">
    <location>
        <begin position="11"/>
        <end position="75"/>
    </location>
</feature>
<organism evidence="14 15">
    <name type="scientific">Petrolisthes manimaculis</name>
    <dbReference type="NCBI Taxonomy" id="1843537"/>
    <lineage>
        <taxon>Eukaryota</taxon>
        <taxon>Metazoa</taxon>
        <taxon>Ecdysozoa</taxon>
        <taxon>Arthropoda</taxon>
        <taxon>Crustacea</taxon>
        <taxon>Multicrustacea</taxon>
        <taxon>Malacostraca</taxon>
        <taxon>Eumalacostraca</taxon>
        <taxon>Eucarida</taxon>
        <taxon>Decapoda</taxon>
        <taxon>Pleocyemata</taxon>
        <taxon>Anomura</taxon>
        <taxon>Galatheoidea</taxon>
        <taxon>Porcellanidae</taxon>
        <taxon>Petrolisthes</taxon>
    </lineage>
</organism>
<evidence type="ECO:0000259" key="13">
    <source>
        <dbReference type="Pfam" id="PF15867"/>
    </source>
</evidence>
<dbReference type="GO" id="GO:0003351">
    <property type="term" value="P:epithelial cilium movement involved in extracellular fluid movement"/>
    <property type="evidence" value="ECO:0007669"/>
    <property type="project" value="TreeGrafter"/>
</dbReference>
<dbReference type="AlphaFoldDB" id="A0AAE1NTW7"/>
<dbReference type="GO" id="GO:0031514">
    <property type="term" value="C:motile cilium"/>
    <property type="evidence" value="ECO:0007669"/>
    <property type="project" value="UniProtKB-SubCell"/>
</dbReference>
<evidence type="ECO:0000313" key="15">
    <source>
        <dbReference type="Proteomes" id="UP001292094"/>
    </source>
</evidence>
<protein>
    <recommendedName>
        <fullName evidence="16">Coiled-coil domain-containing protein 103</fullName>
    </recommendedName>
</protein>
<evidence type="ECO:0000256" key="11">
    <source>
        <dbReference type="SAM" id="MobiDB-lite"/>
    </source>
</evidence>
<comment type="function">
    <text evidence="1">Dynein-attachment factor required for cilia motility.</text>
</comment>